<protein>
    <submittedName>
        <fullName evidence="3">S-layer protein</fullName>
    </submittedName>
</protein>
<dbReference type="Proteomes" id="UP000003900">
    <property type="component" value="Unassembled WGS sequence"/>
</dbReference>
<dbReference type="Pfam" id="PF00395">
    <property type="entry name" value="SLH"/>
    <property type="match status" value="3"/>
</dbReference>
<feature type="domain" description="SLH" evidence="2">
    <location>
        <begin position="94"/>
        <end position="154"/>
    </location>
</feature>
<reference evidence="3 4" key="1">
    <citation type="journal article" date="2012" name="J. Bacteriol.">
        <title>Genome Sequence of the Pattern-Forming Social Bacterium Paenibacillus dendritiformis C454 Chiral Morphotype.</title>
        <authorList>
            <person name="Sirota-Madi A."/>
            <person name="Olender T."/>
            <person name="Helman Y."/>
            <person name="Brainis I."/>
            <person name="Finkelshtein A."/>
            <person name="Roth D."/>
            <person name="Hagai E."/>
            <person name="Leshkowitz D."/>
            <person name="Brodsky L."/>
            <person name="Galatenko V."/>
            <person name="Nikolaev V."/>
            <person name="Gutnick D.L."/>
            <person name="Lancet D."/>
            <person name="Ben-Jacob E."/>
        </authorList>
    </citation>
    <scope>NUCLEOTIDE SEQUENCE [LARGE SCALE GENOMIC DNA]</scope>
    <source>
        <strain evidence="3 4">C454</strain>
    </source>
</reference>
<dbReference type="AlphaFoldDB" id="H3SAL2"/>
<comment type="caution">
    <text evidence="3">The sequence shown here is derived from an EMBL/GenBank/DDBJ whole genome shotgun (WGS) entry which is preliminary data.</text>
</comment>
<feature type="signal peptide" evidence="1">
    <location>
        <begin position="1"/>
        <end position="22"/>
    </location>
</feature>
<gene>
    <name evidence="3" type="ORF">PDENDC454_02735</name>
</gene>
<dbReference type="EMBL" id="AHKH01000005">
    <property type="protein sequence ID" value="EHQ63805.1"/>
    <property type="molecule type" value="Genomic_DNA"/>
</dbReference>
<dbReference type="PANTHER" id="PTHR43308">
    <property type="entry name" value="OUTER MEMBRANE PROTEIN ALPHA-RELATED"/>
    <property type="match status" value="1"/>
</dbReference>
<keyword evidence="4" id="KW-1185">Reference proteome</keyword>
<dbReference type="STRING" id="1131935.PDENDC454_02735"/>
<dbReference type="PANTHER" id="PTHR43308:SF5">
    <property type="entry name" value="S-LAYER PROTEIN _ PEPTIDOGLYCAN ENDO-BETA-N-ACETYLGLUCOSAMINIDASE"/>
    <property type="match status" value="1"/>
</dbReference>
<evidence type="ECO:0000259" key="2">
    <source>
        <dbReference type="PROSITE" id="PS51272"/>
    </source>
</evidence>
<feature type="domain" description="SLH" evidence="2">
    <location>
        <begin position="30"/>
        <end position="93"/>
    </location>
</feature>
<evidence type="ECO:0000313" key="4">
    <source>
        <dbReference type="Proteomes" id="UP000003900"/>
    </source>
</evidence>
<dbReference type="RefSeq" id="WP_006675053.1">
    <property type="nucleotide sequence ID" value="NZ_AHKH01000005.1"/>
</dbReference>
<dbReference type="InterPro" id="IPR051465">
    <property type="entry name" value="Cell_Envelope_Struct_Comp"/>
</dbReference>
<dbReference type="InterPro" id="IPR001119">
    <property type="entry name" value="SLH_dom"/>
</dbReference>
<organism evidence="3 4">
    <name type="scientific">Paenibacillus dendritiformis C454</name>
    <dbReference type="NCBI Taxonomy" id="1131935"/>
    <lineage>
        <taxon>Bacteria</taxon>
        <taxon>Bacillati</taxon>
        <taxon>Bacillota</taxon>
        <taxon>Bacilli</taxon>
        <taxon>Bacillales</taxon>
        <taxon>Paenibacillaceae</taxon>
        <taxon>Paenibacillus</taxon>
    </lineage>
</organism>
<name>H3SAL2_9BACL</name>
<sequence length="402" mass="44539">MKSMKRVILFLVIGAFAIPALFGTSPKEAKAMSFKDVSATHWAKDSIYAAVNAGYFKGYSNGTFKPDATITRAEFASLLSRVSKTEPSSELENVFSDLNNHWSKKEVERAVALGFIDPNNYPNGFKPNTALTREEMAVWLSSGLAALDEDYKQALLDTKETLIPVKEYFKPGIPATKAGHIAVAMGTKLMSGYPDGSFGMNNTTTRAETSAILLRFVKVANKKADSFPALNELRAVGTEKNNLEVVTPFEALGVANSSGKTRTFKNNAGKLVFHRMVAVNVENWSEKSFYGDLFLDETDKKFFEKNKGRFPLFIELTIYPKTKGFGVDHYASGITNLMGGIAIHNNQYKKYGYETLPVMEDIQFFAQHSSGVKLWVVKYYNTEEDNLGSAKFDDGSLLMVAK</sequence>
<dbReference type="PATRIC" id="fig|1131935.3.peg.553"/>
<keyword evidence="1" id="KW-0732">Signal</keyword>
<dbReference type="OrthoDB" id="5845122at2"/>
<dbReference type="PROSITE" id="PS51272">
    <property type="entry name" value="SLH"/>
    <property type="match status" value="3"/>
</dbReference>
<accession>H3SAL2</accession>
<evidence type="ECO:0000313" key="3">
    <source>
        <dbReference type="EMBL" id="EHQ63805.1"/>
    </source>
</evidence>
<feature type="chain" id="PRO_5038856939" evidence="1">
    <location>
        <begin position="23"/>
        <end position="402"/>
    </location>
</feature>
<evidence type="ECO:0000256" key="1">
    <source>
        <dbReference type="SAM" id="SignalP"/>
    </source>
</evidence>
<proteinExistence type="predicted"/>
<feature type="domain" description="SLH" evidence="2">
    <location>
        <begin position="164"/>
        <end position="227"/>
    </location>
</feature>